<evidence type="ECO:0000259" key="8">
    <source>
        <dbReference type="Pfam" id="PF18368"/>
    </source>
</evidence>
<name>A0AA39Y8Y5_9PEZI</name>
<reference evidence="10" key="1">
    <citation type="submission" date="2023-06" db="EMBL/GenBank/DDBJ databases">
        <title>Genome-scale phylogeny and comparative genomics of the fungal order Sordariales.</title>
        <authorList>
            <consortium name="Lawrence Berkeley National Laboratory"/>
            <person name="Hensen N."/>
            <person name="Bonometti L."/>
            <person name="Westerberg I."/>
            <person name="Brannstrom I.O."/>
            <person name="Guillou S."/>
            <person name="Cros-Aarteil S."/>
            <person name="Calhoun S."/>
            <person name="Haridas S."/>
            <person name="Kuo A."/>
            <person name="Mondo S."/>
            <person name="Pangilinan J."/>
            <person name="Riley R."/>
            <person name="Labutti K."/>
            <person name="Andreopoulos B."/>
            <person name="Lipzen A."/>
            <person name="Chen C."/>
            <person name="Yanf M."/>
            <person name="Daum C."/>
            <person name="Ng V."/>
            <person name="Clum A."/>
            <person name="Steindorff A."/>
            <person name="Ohm R."/>
            <person name="Martin F."/>
            <person name="Silar P."/>
            <person name="Natvig D."/>
            <person name="Lalanne C."/>
            <person name="Gautier V."/>
            <person name="Ament-Velasquez S.L."/>
            <person name="Kruys A."/>
            <person name="Hutchinson M.I."/>
            <person name="Powell A.J."/>
            <person name="Barry K."/>
            <person name="Miller A.N."/>
            <person name="Grigoriev I.V."/>
            <person name="Debuchy R."/>
            <person name="Gladieux P."/>
            <person name="Thoren M.H."/>
            <person name="Johannesson H."/>
        </authorList>
    </citation>
    <scope>NUCLEOTIDE SEQUENCE</scope>
    <source>
        <strain evidence="10">SMH2532-1</strain>
    </source>
</reference>
<keyword evidence="3" id="KW-0119">Carbohydrate metabolism</keyword>
<dbReference type="InterPro" id="IPR013783">
    <property type="entry name" value="Ig-like_fold"/>
</dbReference>
<feature type="domain" description="Mannosidase Ig/CBM-like" evidence="7">
    <location>
        <begin position="611"/>
        <end position="690"/>
    </location>
</feature>
<evidence type="ECO:0000259" key="7">
    <source>
        <dbReference type="Pfam" id="PF17786"/>
    </source>
</evidence>
<feature type="domain" description="Exo-beta-D-glucosaminidase Ig-fold" evidence="8">
    <location>
        <begin position="704"/>
        <end position="805"/>
    </location>
</feature>
<dbReference type="SUPFAM" id="SSF49303">
    <property type="entry name" value="beta-Galactosidase/glucuronidase domain"/>
    <property type="match status" value="3"/>
</dbReference>
<evidence type="ECO:0000256" key="1">
    <source>
        <dbReference type="ARBA" id="ARBA00007401"/>
    </source>
</evidence>
<evidence type="ECO:0000313" key="11">
    <source>
        <dbReference type="Proteomes" id="UP001174936"/>
    </source>
</evidence>
<keyword evidence="11" id="KW-1185">Reference proteome</keyword>
<dbReference type="InterPro" id="IPR017853">
    <property type="entry name" value="GH"/>
</dbReference>
<dbReference type="InterPro" id="IPR006102">
    <property type="entry name" value="Ig-like_GH2"/>
</dbReference>
<comment type="caution">
    <text evidence="10">The sequence shown here is derived from an EMBL/GenBank/DDBJ whole genome shotgun (WGS) entry which is preliminary data.</text>
</comment>
<evidence type="ECO:0000256" key="5">
    <source>
        <dbReference type="ARBA" id="ARBA00023326"/>
    </source>
</evidence>
<feature type="domain" description="Beta-mannosidase-like galactose-binding" evidence="9">
    <location>
        <begin position="4"/>
        <end position="105"/>
    </location>
</feature>
<dbReference type="Gene3D" id="2.60.120.260">
    <property type="entry name" value="Galactose-binding domain-like"/>
    <property type="match status" value="1"/>
</dbReference>
<evidence type="ECO:0000256" key="2">
    <source>
        <dbReference type="ARBA" id="ARBA00022801"/>
    </source>
</evidence>
<evidence type="ECO:0000259" key="6">
    <source>
        <dbReference type="Pfam" id="PF00703"/>
    </source>
</evidence>
<dbReference type="Pfam" id="PF18368">
    <property type="entry name" value="Ig_GlcNase"/>
    <property type="match status" value="1"/>
</dbReference>
<dbReference type="Proteomes" id="UP001174936">
    <property type="component" value="Unassembled WGS sequence"/>
</dbReference>
<dbReference type="InterPro" id="IPR043534">
    <property type="entry name" value="EBDG/EBM"/>
</dbReference>
<evidence type="ECO:0000313" key="10">
    <source>
        <dbReference type="EMBL" id="KAK0648241.1"/>
    </source>
</evidence>
<dbReference type="EMBL" id="JAULSV010000003">
    <property type="protein sequence ID" value="KAK0648241.1"/>
    <property type="molecule type" value="Genomic_DNA"/>
</dbReference>
<sequence>MGCLLKAGVYNDTELFFSDNLRRLDAAQFSVPWLYRHEFSLDPAPAPGRHFFLQTHGIASRADIFLNGKQVADKLVQVGSYAGHRYDITDAVKESNALAIRVHPTDPHRDLAIGWVDWNPWPADNGTGVWRAVEIRTTGPVVLKPMRVVTLLDTPLVQATYTIRVKAQNLEKTPVRVLASVVVKVEETGVQAGGDAKYVTIPAGAELDLVFEGVVQNPEVWWPKQWGKQPLYNVNLTLTAPDGTVSDSVATNFGFRVVQRQLNSYNDTTFIINRRPFQVLGGGYAPDMFLRWDPQKWEKELQYALDLGLNTIRLEGKNEHPELYDIADRMGVMIMAGWECCDKWEAWDYNEHMEKPALWTDEDYATANASMIHEATMMQPHPSVLTYLIGSDFWPNERATTIYLNAFKSVDWQPPVLGSASRQGFSPQTGSPGLLMEGPYDWVPPNYFFDNQPARVGSAYGFGSELGAGVGTPDMSSLQKFLSKSDLDDLWKNPRKDLFHMSTADSTFHNRKIYNDALWARLGAPTSLEDYVQKSQITDYEATRAQFEAWASMWNARRPATGMIYWMLTGAFPSLHWNLWDYYMRPSGGYFGAKIGTRIEHVAYDPVRKVVHLINRSLDKSGKRTLAVHVIDTSGKPLHSGSVEAETEPNTSKNITSLATALDGAKDLVFLRLTLTDDKNATLSRNTYWVPKSVDALDFARSDWYYTPVSKYSDYTALSKLGAANVTAAATKQAGVVTVALENLSDVPAFFVSLSLLDAQGSDVLPLTWSDNYITLWPKERLSLTASAIRGAAEPASVDMRGRNVARTIVRL</sequence>
<proteinExistence type="inferred from homology"/>
<gene>
    <name evidence="10" type="ORF">B0T16DRAFT_407916</name>
</gene>
<dbReference type="InterPro" id="IPR041447">
    <property type="entry name" value="Mannosidase_ig"/>
</dbReference>
<dbReference type="InterPro" id="IPR008979">
    <property type="entry name" value="Galactose-bd-like_sf"/>
</dbReference>
<comment type="similarity">
    <text evidence="1">Belongs to the glycosyl hydrolase 2 family.</text>
</comment>
<dbReference type="SUPFAM" id="SSF51445">
    <property type="entry name" value="(Trans)glycosidases"/>
    <property type="match status" value="1"/>
</dbReference>
<evidence type="ECO:0000256" key="4">
    <source>
        <dbReference type="ARBA" id="ARBA00023295"/>
    </source>
</evidence>
<accession>A0AA39Y8Y5</accession>
<keyword evidence="4" id="KW-0326">Glycosidase</keyword>
<dbReference type="Pfam" id="PF17786">
    <property type="entry name" value="Mannosidase_ig"/>
    <property type="match status" value="1"/>
</dbReference>
<dbReference type="PANTHER" id="PTHR43536">
    <property type="entry name" value="MANNOSYLGLYCOPROTEIN ENDO-BETA-MANNOSIDASE"/>
    <property type="match status" value="1"/>
</dbReference>
<keyword evidence="5" id="KW-0624">Polysaccharide degradation</keyword>
<dbReference type="GO" id="GO:0000272">
    <property type="term" value="P:polysaccharide catabolic process"/>
    <property type="evidence" value="ECO:0007669"/>
    <property type="project" value="UniProtKB-KW"/>
</dbReference>
<dbReference type="GO" id="GO:0004553">
    <property type="term" value="F:hydrolase activity, hydrolyzing O-glycosyl compounds"/>
    <property type="evidence" value="ECO:0007669"/>
    <property type="project" value="InterPro"/>
</dbReference>
<dbReference type="InterPro" id="IPR041351">
    <property type="entry name" value="Ig_GlcNase"/>
</dbReference>
<protein>
    <submittedName>
        <fullName evidence="10">Glycoside hydrolase family 2 protein</fullName>
    </submittedName>
</protein>
<organism evidence="10 11">
    <name type="scientific">Cercophora newfieldiana</name>
    <dbReference type="NCBI Taxonomy" id="92897"/>
    <lineage>
        <taxon>Eukaryota</taxon>
        <taxon>Fungi</taxon>
        <taxon>Dikarya</taxon>
        <taxon>Ascomycota</taxon>
        <taxon>Pezizomycotina</taxon>
        <taxon>Sordariomycetes</taxon>
        <taxon>Sordariomycetidae</taxon>
        <taxon>Sordariales</taxon>
        <taxon>Lasiosphaeriaceae</taxon>
        <taxon>Cercophora</taxon>
    </lineage>
</organism>
<dbReference type="InterPro" id="IPR036156">
    <property type="entry name" value="Beta-gal/glucu_dom_sf"/>
</dbReference>
<dbReference type="InterPro" id="IPR054593">
    <property type="entry name" value="Beta-mannosidase-like_N2"/>
</dbReference>
<evidence type="ECO:0000259" key="9">
    <source>
        <dbReference type="Pfam" id="PF22666"/>
    </source>
</evidence>
<dbReference type="Pfam" id="PF00703">
    <property type="entry name" value="Glyco_hydro_2"/>
    <property type="match status" value="1"/>
</dbReference>
<dbReference type="Gene3D" id="2.60.40.10">
    <property type="entry name" value="Immunoglobulins"/>
    <property type="match status" value="3"/>
</dbReference>
<dbReference type="Pfam" id="PF22666">
    <property type="entry name" value="Glyco_hydro_2_N2"/>
    <property type="match status" value="1"/>
</dbReference>
<feature type="domain" description="Glycoside hydrolase family 2 immunoglobulin-like beta-sandwich" evidence="6">
    <location>
        <begin position="154"/>
        <end position="256"/>
    </location>
</feature>
<evidence type="ECO:0000256" key="3">
    <source>
        <dbReference type="ARBA" id="ARBA00023277"/>
    </source>
</evidence>
<dbReference type="SUPFAM" id="SSF49785">
    <property type="entry name" value="Galactose-binding domain-like"/>
    <property type="match status" value="1"/>
</dbReference>
<dbReference type="Gene3D" id="3.20.20.80">
    <property type="entry name" value="Glycosidases"/>
    <property type="match status" value="1"/>
</dbReference>
<keyword evidence="2 10" id="KW-0378">Hydrolase</keyword>
<dbReference type="AlphaFoldDB" id="A0AA39Y8Y5"/>
<dbReference type="PANTHER" id="PTHR43536:SF1">
    <property type="entry name" value="MANNOSYLGLYCOPROTEIN ENDO-BETA-MANNOSIDASE"/>
    <property type="match status" value="1"/>
</dbReference>